<sequence length="500" mass="56908">PKEILFPMKKQWIIRVGISLFMLMLVSWQAGVKPDSYNGLWGKVRLYSQKDLPKSALKTVNRIYIKAKAEGNESEVLKTLIYRISLQSTFQEDFRLKSIYLFKKEQQTATPVERQLLSSLLGQLYHGYFDSHFNKILNRKTSTSVGDTSLETLNARQWNLKIQNAYLASVSSPEVSGLIRLSDFSAILQNDGNGSVLWPTLYDLLANRAISYFSSNDARRWLPNSKTVSDTSLFAPAADFIKMDFSGDRTSVTTNVLLLFQHLLRLHKAQNHQAAFVDADLKRLAFAKSQMPDNFTISLAYSHALGRLLQQFKNQEISVRIANQLAKVYQALASYNKSRTNYLIKAESTCRKALKAFPTAPFSNNCKNTITQINKPAFRIKLQQALLPGRPFLSLVTYKNSSKLYFRVVKISSDVENPITGENLKRRLMSFLEKPALKKWEQSFPFAADHKMHTAEIAIPALPLGLYVVFVSDNPHFSKENTVLYQQIQITRLTLLSQKN</sequence>
<keyword evidence="1" id="KW-0472">Membrane</keyword>
<feature type="transmembrane region" description="Helical" evidence="1">
    <location>
        <begin position="12"/>
        <end position="30"/>
    </location>
</feature>
<reference evidence="2" key="1">
    <citation type="submission" date="2018-06" db="EMBL/GenBank/DDBJ databases">
        <authorList>
            <person name="Zhirakovskaya E."/>
        </authorList>
    </citation>
    <scope>NUCLEOTIDE SEQUENCE</scope>
</reference>
<evidence type="ECO:0000256" key="1">
    <source>
        <dbReference type="SAM" id="Phobius"/>
    </source>
</evidence>
<protein>
    <recommendedName>
        <fullName evidence="3">Alpha-2-macroglobulin domain-containing protein</fullName>
    </recommendedName>
</protein>
<proteinExistence type="predicted"/>
<keyword evidence="1" id="KW-1133">Transmembrane helix</keyword>
<feature type="non-terminal residue" evidence="2">
    <location>
        <position position="1"/>
    </location>
</feature>
<feature type="non-terminal residue" evidence="2">
    <location>
        <position position="500"/>
    </location>
</feature>
<evidence type="ECO:0000313" key="2">
    <source>
        <dbReference type="EMBL" id="VAW30549.1"/>
    </source>
</evidence>
<organism evidence="2">
    <name type="scientific">hydrothermal vent metagenome</name>
    <dbReference type="NCBI Taxonomy" id="652676"/>
    <lineage>
        <taxon>unclassified sequences</taxon>
        <taxon>metagenomes</taxon>
        <taxon>ecological metagenomes</taxon>
    </lineage>
</organism>
<dbReference type="AlphaFoldDB" id="A0A3B0V140"/>
<accession>A0A3B0V140</accession>
<name>A0A3B0V140_9ZZZZ</name>
<gene>
    <name evidence="2" type="ORF">MNBD_BACTEROID07-440</name>
</gene>
<evidence type="ECO:0008006" key="3">
    <source>
        <dbReference type="Google" id="ProtNLM"/>
    </source>
</evidence>
<dbReference type="EMBL" id="UOET01000533">
    <property type="protein sequence ID" value="VAW30549.1"/>
    <property type="molecule type" value="Genomic_DNA"/>
</dbReference>
<keyword evidence="1" id="KW-0812">Transmembrane</keyword>